<proteinExistence type="predicted"/>
<keyword evidence="3" id="KW-1185">Reference proteome</keyword>
<dbReference type="Gramene" id="AET7Gv20621900.2">
    <property type="protein sequence ID" value="AET7Gv20621900.2"/>
    <property type="gene ID" value="AET7Gv20621900"/>
</dbReference>
<name>A0A453RLC0_AEGTS</name>
<dbReference type="AlphaFoldDB" id="A0A453RLC0"/>
<evidence type="ECO:0000259" key="1">
    <source>
        <dbReference type="Pfam" id="PF20241"/>
    </source>
</evidence>
<protein>
    <recommendedName>
        <fullName evidence="1">DUF6598 domain-containing protein</fullName>
    </recommendedName>
</protein>
<feature type="domain" description="DUF6598" evidence="1">
    <location>
        <begin position="74"/>
        <end position="265"/>
    </location>
</feature>
<reference evidence="3" key="2">
    <citation type="journal article" date="2017" name="Nat. Plants">
        <title>The Aegilops tauschii genome reveals multiple impacts of transposons.</title>
        <authorList>
            <person name="Zhao G."/>
            <person name="Zou C."/>
            <person name="Li K."/>
            <person name="Wang K."/>
            <person name="Li T."/>
            <person name="Gao L."/>
            <person name="Zhang X."/>
            <person name="Wang H."/>
            <person name="Yang Z."/>
            <person name="Liu X."/>
            <person name="Jiang W."/>
            <person name="Mao L."/>
            <person name="Kong X."/>
            <person name="Jiao Y."/>
            <person name="Jia J."/>
        </authorList>
    </citation>
    <scope>NUCLEOTIDE SEQUENCE [LARGE SCALE GENOMIC DNA]</scope>
    <source>
        <strain evidence="3">cv. AL8/78</strain>
    </source>
</reference>
<dbReference type="EnsemblPlants" id="AET7Gv20621900.2">
    <property type="protein sequence ID" value="AET7Gv20621900.2"/>
    <property type="gene ID" value="AET7Gv20621900"/>
</dbReference>
<dbReference type="InterPro" id="IPR046533">
    <property type="entry name" value="DUF6598"/>
</dbReference>
<reference evidence="2" key="4">
    <citation type="submission" date="2019-03" db="UniProtKB">
        <authorList>
            <consortium name="EnsemblPlants"/>
        </authorList>
    </citation>
    <scope>IDENTIFICATION</scope>
</reference>
<dbReference type="PANTHER" id="PTHR33065">
    <property type="entry name" value="OS07G0486400 PROTEIN"/>
    <property type="match status" value="1"/>
</dbReference>
<dbReference type="STRING" id="200361.A0A453RLC0"/>
<evidence type="ECO:0000313" key="3">
    <source>
        <dbReference type="Proteomes" id="UP000015105"/>
    </source>
</evidence>
<organism evidence="2 3">
    <name type="scientific">Aegilops tauschii subsp. strangulata</name>
    <name type="common">Goatgrass</name>
    <dbReference type="NCBI Taxonomy" id="200361"/>
    <lineage>
        <taxon>Eukaryota</taxon>
        <taxon>Viridiplantae</taxon>
        <taxon>Streptophyta</taxon>
        <taxon>Embryophyta</taxon>
        <taxon>Tracheophyta</taxon>
        <taxon>Spermatophyta</taxon>
        <taxon>Magnoliopsida</taxon>
        <taxon>Liliopsida</taxon>
        <taxon>Poales</taxon>
        <taxon>Poaceae</taxon>
        <taxon>BOP clade</taxon>
        <taxon>Pooideae</taxon>
        <taxon>Triticodae</taxon>
        <taxon>Triticeae</taxon>
        <taxon>Triticinae</taxon>
        <taxon>Aegilops</taxon>
    </lineage>
</organism>
<reference evidence="2" key="3">
    <citation type="journal article" date="2017" name="Nature">
        <title>Genome sequence of the progenitor of the wheat D genome Aegilops tauschii.</title>
        <authorList>
            <person name="Luo M.C."/>
            <person name="Gu Y.Q."/>
            <person name="Puiu D."/>
            <person name="Wang H."/>
            <person name="Twardziok S.O."/>
            <person name="Deal K.R."/>
            <person name="Huo N."/>
            <person name="Zhu T."/>
            <person name="Wang L."/>
            <person name="Wang Y."/>
            <person name="McGuire P.E."/>
            <person name="Liu S."/>
            <person name="Long H."/>
            <person name="Ramasamy R.K."/>
            <person name="Rodriguez J.C."/>
            <person name="Van S.L."/>
            <person name="Yuan L."/>
            <person name="Wang Z."/>
            <person name="Xia Z."/>
            <person name="Xiao L."/>
            <person name="Anderson O.D."/>
            <person name="Ouyang S."/>
            <person name="Liang Y."/>
            <person name="Zimin A.V."/>
            <person name="Pertea G."/>
            <person name="Qi P."/>
            <person name="Bennetzen J.L."/>
            <person name="Dai X."/>
            <person name="Dawson M.W."/>
            <person name="Muller H.G."/>
            <person name="Kugler K."/>
            <person name="Rivarola-Duarte L."/>
            <person name="Spannagl M."/>
            <person name="Mayer K.F.X."/>
            <person name="Lu F.H."/>
            <person name="Bevan M.W."/>
            <person name="Leroy P."/>
            <person name="Li P."/>
            <person name="You F.M."/>
            <person name="Sun Q."/>
            <person name="Liu Z."/>
            <person name="Lyons E."/>
            <person name="Wicker T."/>
            <person name="Salzberg S.L."/>
            <person name="Devos K.M."/>
            <person name="Dvorak J."/>
        </authorList>
    </citation>
    <scope>NUCLEOTIDE SEQUENCE [LARGE SCALE GENOMIC DNA]</scope>
    <source>
        <strain evidence="2">cv. AL8/78</strain>
    </source>
</reference>
<sequence length="308" mass="34479">MEAYTKGNIEFQRMCNEILASGDENALLPACPLKVFPEASGLCIRRDHCHHREYKTHVTSSTKSTLGYRDPGKMIQIFGLKVTCSEPYPVSVYGVVAVRDDLEPLRNPVFNRPCRDDALVIHQDSLALPLCSPCRGMYIWDKALLEVDLWEKCEGDGSSDKRLLLAHAEIEGQYDLDLMIDGQITGDRCSLVMDYLLLAGSVEVVIQVFAKVEHPHHLRFAAFISGFAHEIVLFDGKFSGDEKLLQHVVAVKAKGKLDVCLELEESLFWWTFEQGAVGAVRSPDNSVLKYGQFDVRVLFAPKDFTVVG</sequence>
<dbReference type="Pfam" id="PF20241">
    <property type="entry name" value="DUF6598"/>
    <property type="match status" value="1"/>
</dbReference>
<reference evidence="2" key="5">
    <citation type="journal article" date="2021" name="G3 (Bethesda)">
        <title>Aegilops tauschii genome assembly Aet v5.0 features greater sequence contiguity and improved annotation.</title>
        <authorList>
            <person name="Wang L."/>
            <person name="Zhu T."/>
            <person name="Rodriguez J.C."/>
            <person name="Deal K.R."/>
            <person name="Dubcovsky J."/>
            <person name="McGuire P.E."/>
            <person name="Lux T."/>
            <person name="Spannagl M."/>
            <person name="Mayer K.F.X."/>
            <person name="Baldrich P."/>
            <person name="Meyers B.C."/>
            <person name="Huo N."/>
            <person name="Gu Y.Q."/>
            <person name="Zhou H."/>
            <person name="Devos K.M."/>
            <person name="Bennetzen J.L."/>
            <person name="Unver T."/>
            <person name="Budak H."/>
            <person name="Gulick P.J."/>
            <person name="Galiba G."/>
            <person name="Kalapos B."/>
            <person name="Nelson D.R."/>
            <person name="Li P."/>
            <person name="You F.M."/>
            <person name="Luo M.C."/>
            <person name="Dvorak J."/>
        </authorList>
    </citation>
    <scope>NUCLEOTIDE SEQUENCE [LARGE SCALE GENOMIC DNA]</scope>
    <source>
        <strain evidence="2">cv. AL8/78</strain>
    </source>
</reference>
<evidence type="ECO:0000313" key="2">
    <source>
        <dbReference type="EnsemblPlants" id="AET7Gv20621900.2"/>
    </source>
</evidence>
<dbReference type="PANTHER" id="PTHR33065:SF189">
    <property type="entry name" value="DUF6598 DOMAIN-CONTAINING PROTEIN"/>
    <property type="match status" value="1"/>
</dbReference>
<accession>A0A453RLC0</accession>
<dbReference type="Proteomes" id="UP000015105">
    <property type="component" value="Chromosome 7D"/>
</dbReference>
<reference evidence="3" key="1">
    <citation type="journal article" date="2014" name="Science">
        <title>Ancient hybridizations among the ancestral genomes of bread wheat.</title>
        <authorList>
            <consortium name="International Wheat Genome Sequencing Consortium,"/>
            <person name="Marcussen T."/>
            <person name="Sandve S.R."/>
            <person name="Heier L."/>
            <person name="Spannagl M."/>
            <person name="Pfeifer M."/>
            <person name="Jakobsen K.S."/>
            <person name="Wulff B.B."/>
            <person name="Steuernagel B."/>
            <person name="Mayer K.F."/>
            <person name="Olsen O.A."/>
        </authorList>
    </citation>
    <scope>NUCLEOTIDE SEQUENCE [LARGE SCALE GENOMIC DNA]</scope>
    <source>
        <strain evidence="3">cv. AL8/78</strain>
    </source>
</reference>